<dbReference type="SMART" id="SM00471">
    <property type="entry name" value="HDc"/>
    <property type="match status" value="1"/>
</dbReference>
<dbReference type="InterPro" id="IPR003607">
    <property type="entry name" value="HD/PDEase_dom"/>
</dbReference>
<gene>
    <name evidence="2" type="ORF">JOC49_000707</name>
</gene>
<dbReference type="Proteomes" id="UP000767854">
    <property type="component" value="Unassembled WGS sequence"/>
</dbReference>
<sequence length="369" mass="41878">MRFTPLDYLKENSLLAQNLTNIKNQILLRKNAKLSSKNVERIRALGFKSLYTKTPEEEALLEEDVKDIIDPIVRKKAIHDIKKCIQSFEDQISKQKKELIYGKAGQELVEIMGTVSSTLVDEILNSADLKISIMDLKSESDYDYEHAVNTAVLSIMTAVKKGMNVIDIQNIAKAALLANIGYKDISSDVYHHDGPLTDSQRYTIQKHPEYSHALLSKNTNLNAHVRTAILQHHERMDGSGYPNNLTSDDIHDYAKIIMIADVYDAMTSDRIHRSAFLHNEVLEYIMGNAGSLFDFDYANIFIRCIVPYPAGTYVQLSDHSKAIVLKNNPSHPLRPVIRRFNGTTVDMTEKGLIDLLEKRNLTIEKIIYD</sequence>
<dbReference type="SUPFAM" id="SSF109604">
    <property type="entry name" value="HD-domain/PDEase-like"/>
    <property type="match status" value="1"/>
</dbReference>
<comment type="caution">
    <text evidence="2">The sequence shown here is derived from an EMBL/GenBank/DDBJ whole genome shotgun (WGS) entry which is preliminary data.</text>
</comment>
<feature type="domain" description="HD-GYP" evidence="1">
    <location>
        <begin position="121"/>
        <end position="317"/>
    </location>
</feature>
<organism evidence="2 3">
    <name type="scientific">Fusibacter tunisiensis</name>
    <dbReference type="NCBI Taxonomy" id="1008308"/>
    <lineage>
        <taxon>Bacteria</taxon>
        <taxon>Bacillati</taxon>
        <taxon>Bacillota</taxon>
        <taxon>Clostridia</taxon>
        <taxon>Eubacteriales</taxon>
        <taxon>Eubacteriales Family XII. Incertae Sedis</taxon>
        <taxon>Fusibacter</taxon>
    </lineage>
</organism>
<dbReference type="EMBL" id="JAFBDT010000003">
    <property type="protein sequence ID" value="MBM7561190.1"/>
    <property type="molecule type" value="Genomic_DNA"/>
</dbReference>
<evidence type="ECO:0000313" key="2">
    <source>
        <dbReference type="EMBL" id="MBM7561190.1"/>
    </source>
</evidence>
<evidence type="ECO:0000259" key="1">
    <source>
        <dbReference type="PROSITE" id="PS51832"/>
    </source>
</evidence>
<dbReference type="PANTHER" id="PTHR43155">
    <property type="entry name" value="CYCLIC DI-GMP PHOSPHODIESTERASE PA4108-RELATED"/>
    <property type="match status" value="1"/>
</dbReference>
<reference evidence="2 3" key="1">
    <citation type="submission" date="2021-01" db="EMBL/GenBank/DDBJ databases">
        <title>Genomic Encyclopedia of Type Strains, Phase IV (KMG-IV): sequencing the most valuable type-strain genomes for metagenomic binning, comparative biology and taxonomic classification.</title>
        <authorList>
            <person name="Goeker M."/>
        </authorList>
    </citation>
    <scope>NUCLEOTIDE SEQUENCE [LARGE SCALE GENOMIC DNA]</scope>
    <source>
        <strain evidence="2 3">DSM 24436</strain>
    </source>
</reference>
<dbReference type="Gene3D" id="1.10.3210.10">
    <property type="entry name" value="Hypothetical protein af1432"/>
    <property type="match status" value="1"/>
</dbReference>
<proteinExistence type="predicted"/>
<dbReference type="InterPro" id="IPR037522">
    <property type="entry name" value="HD_GYP_dom"/>
</dbReference>
<dbReference type="RefSeq" id="WP_204662389.1">
    <property type="nucleotide sequence ID" value="NZ_JAFBDT010000003.1"/>
</dbReference>
<name>A0ABS2MP55_9FIRM</name>
<dbReference type="CDD" id="cd00077">
    <property type="entry name" value="HDc"/>
    <property type="match status" value="1"/>
</dbReference>
<protein>
    <submittedName>
        <fullName evidence="2">HD-GYP domain-containing protein (C-di-GMP phosphodiesterase class II)</fullName>
    </submittedName>
</protein>
<dbReference type="Pfam" id="PF13487">
    <property type="entry name" value="HD_5"/>
    <property type="match status" value="1"/>
</dbReference>
<evidence type="ECO:0000313" key="3">
    <source>
        <dbReference type="Proteomes" id="UP000767854"/>
    </source>
</evidence>
<dbReference type="PROSITE" id="PS51832">
    <property type="entry name" value="HD_GYP"/>
    <property type="match status" value="1"/>
</dbReference>
<dbReference type="PANTHER" id="PTHR43155:SF2">
    <property type="entry name" value="CYCLIC DI-GMP PHOSPHODIESTERASE PA4108"/>
    <property type="match status" value="1"/>
</dbReference>
<keyword evidence="3" id="KW-1185">Reference proteome</keyword>
<accession>A0ABS2MP55</accession>